<dbReference type="SUPFAM" id="SSF52540">
    <property type="entry name" value="P-loop containing nucleoside triphosphate hydrolases"/>
    <property type="match status" value="1"/>
</dbReference>
<sequence>MEKHLVLQATHYDTTQRRWDINIQGTDGSKYATGTVHNPFSDTEEEELRWYLEDFAFKDPFAKRRATAVEDNLTRYRSELFSSLEDLLLPAIFQDDCDLPVMGVRLYVEDGDQQKSIHCLHWECLEDCSQDYDDMPPIYVSRKCVNSREAAEASMDVSEDTRNILFISSRAETDRIPYRMLSKPIWELINSNEALKARIKVYFARPGTWAQFKSLLEPTKQHPKGFFSMVHFDTHGIVHKKAGPCLMFTSSNGSGQGEYVQADKIAEVLFNAEAHTVILNACNTASATEKWPQSLAMKFVCSGIANVVAMSFAVTAQSASIFILDLYENHFLRRKPLSQSVAIARRKLQDTNQRRSRFAVGVGLDDRLVPVLYQNYYKASDENTNLQSIAGSEITELSPVDAISTTDHQEIPGQIIGRDMKMLAMELDFTIVGAIILTGRAGVGKTAFSRLIGEWWASSGFFTDCIRISFEDLRACGHATTALYILIATKAAILSTDQDAKAAVHQSRVLIVIDQLPSIIASESVDKDTSDLISRLVDDFEDSTGLETSRLLLIARHMPEFLSRALIKNVPLGPLAMEYTMELSRQRIIRSGGVWKEDRDAIQGLRRLLLDHDSNCLFIETFLPLLGQEGYNVHDLRDQLRLDLPAGSDEVLSLEFGSINATDNFGHNLYAEFTTLMESLHCERFFASAMLTCIALFHGSIPAHAQEAIISAVYDAYSLQRAIILSLEEDTGVESNVQRDWPPTPDIEVLKEDYRYLMKKLEEIDLVSPSTSSNGIHNIHVYLPYLIRHNVQQHGSDYISPEDAKQIFWRYHDSILRSHTDGETSPDQAIEDLFGANRTNIQNALRLFLQQRDWHTETSCRLAQYLIFDARWALESDDSDYSSLLQYTVSRYEELFQDFDQKLSSHPDADELLSEALLFVYLQGKYMSRHLMTVLDQGAKERFEKDQHNNVLRAHALWEIGLARRCTNPNSRTIYQVIGWMETKVSPEPVEERKIILLEDFRRSPEAGTNDFFHSLHTEGKSLLVVRYLADSELQQVMRALPEDVLTMILSQPAMTTLDASVLKGITQYLTGADNSKESAMKMIVAASKVAPGIMGDSLENMAAMLPDQTSKSKKRIMVLMERAQNQAKDGHELAALRGVFDSAAAEDDYDSALDCHKRMLVLEDATRKQYTTESASTPDGSRGEREYQLGRILAESHGQDPQKAELSREHFHKALVILRQCPAWSNQLILLLHDMASGAWDSKSDSYSIEDICASLRWNKESVQVEHKAPGSIEAGPLSSFLFKWMLSNSRLSHEKGMMEEALSRTADLSVETIQMMLEICATQAATESGWGEAIASSAIGKELEHILFLEPGQIDLQTLRFWHRDATDGNWRVKKKVYDGVSDDWREVWFASMPLPEYCTNEWREERRIYPYSYSSPIIQRKKMKHEMEAAKLVQEELD</sequence>
<name>A0ABR4BSF6_9HELO</name>
<comment type="caution">
    <text evidence="2">The sequence shown here is derived from an EMBL/GenBank/DDBJ whole genome shotgun (WGS) entry which is preliminary data.</text>
</comment>
<accession>A0ABR4BSF6</accession>
<protein>
    <recommendedName>
        <fullName evidence="1">CHAT domain-containing protein</fullName>
    </recommendedName>
</protein>
<organism evidence="2 3">
    <name type="scientific">Oculimacula yallundae</name>
    <dbReference type="NCBI Taxonomy" id="86028"/>
    <lineage>
        <taxon>Eukaryota</taxon>
        <taxon>Fungi</taxon>
        <taxon>Dikarya</taxon>
        <taxon>Ascomycota</taxon>
        <taxon>Pezizomycotina</taxon>
        <taxon>Leotiomycetes</taxon>
        <taxon>Helotiales</taxon>
        <taxon>Ploettnerulaceae</taxon>
        <taxon>Oculimacula</taxon>
    </lineage>
</organism>
<evidence type="ECO:0000313" key="2">
    <source>
        <dbReference type="EMBL" id="KAL2060592.1"/>
    </source>
</evidence>
<reference evidence="2 3" key="1">
    <citation type="journal article" date="2024" name="Commun. Biol.">
        <title>Comparative genomic analysis of thermophilic fungi reveals convergent evolutionary adaptations and gene losses.</title>
        <authorList>
            <person name="Steindorff A.S."/>
            <person name="Aguilar-Pontes M.V."/>
            <person name="Robinson A.J."/>
            <person name="Andreopoulos B."/>
            <person name="LaButti K."/>
            <person name="Kuo A."/>
            <person name="Mondo S."/>
            <person name="Riley R."/>
            <person name="Otillar R."/>
            <person name="Haridas S."/>
            <person name="Lipzen A."/>
            <person name="Grimwood J."/>
            <person name="Schmutz J."/>
            <person name="Clum A."/>
            <person name="Reid I.D."/>
            <person name="Moisan M.C."/>
            <person name="Butler G."/>
            <person name="Nguyen T.T.M."/>
            <person name="Dewar K."/>
            <person name="Conant G."/>
            <person name="Drula E."/>
            <person name="Henrissat B."/>
            <person name="Hansel C."/>
            <person name="Singer S."/>
            <person name="Hutchinson M.I."/>
            <person name="de Vries R.P."/>
            <person name="Natvig D.O."/>
            <person name="Powell A.J."/>
            <person name="Tsang A."/>
            <person name="Grigoriev I.V."/>
        </authorList>
    </citation>
    <scope>NUCLEOTIDE SEQUENCE [LARGE SCALE GENOMIC DNA]</scope>
    <source>
        <strain evidence="2 3">CBS 494.80</strain>
    </source>
</reference>
<proteinExistence type="predicted"/>
<evidence type="ECO:0000313" key="3">
    <source>
        <dbReference type="Proteomes" id="UP001595075"/>
    </source>
</evidence>
<feature type="domain" description="CHAT" evidence="1">
    <location>
        <begin position="199"/>
        <end position="355"/>
    </location>
</feature>
<keyword evidence="3" id="KW-1185">Reference proteome</keyword>
<evidence type="ECO:0000259" key="1">
    <source>
        <dbReference type="Pfam" id="PF12770"/>
    </source>
</evidence>
<dbReference type="InterPro" id="IPR027417">
    <property type="entry name" value="P-loop_NTPase"/>
</dbReference>
<dbReference type="EMBL" id="JAZHXI010000021">
    <property type="protein sequence ID" value="KAL2060592.1"/>
    <property type="molecule type" value="Genomic_DNA"/>
</dbReference>
<dbReference type="InterPro" id="IPR024983">
    <property type="entry name" value="CHAT_dom"/>
</dbReference>
<gene>
    <name evidence="2" type="ORF">VTL71DRAFT_9233</name>
</gene>
<dbReference type="Pfam" id="PF12770">
    <property type="entry name" value="CHAT"/>
    <property type="match status" value="1"/>
</dbReference>
<dbReference type="Proteomes" id="UP001595075">
    <property type="component" value="Unassembled WGS sequence"/>
</dbReference>